<evidence type="ECO:0000313" key="2">
    <source>
        <dbReference type="EMBL" id="MFD1607462.1"/>
    </source>
</evidence>
<comment type="caution">
    <text evidence="2">The sequence shown here is derived from an EMBL/GenBank/DDBJ whole genome shotgun (WGS) entry which is preliminary data.</text>
</comment>
<reference evidence="3" key="1">
    <citation type="journal article" date="2019" name="Int. J. Syst. Evol. Microbiol.">
        <title>The Global Catalogue of Microorganisms (GCM) 10K type strain sequencing project: providing services to taxonomists for standard genome sequencing and annotation.</title>
        <authorList>
            <consortium name="The Broad Institute Genomics Platform"/>
            <consortium name="The Broad Institute Genome Sequencing Center for Infectious Disease"/>
            <person name="Wu L."/>
            <person name="Ma J."/>
        </authorList>
    </citation>
    <scope>NUCLEOTIDE SEQUENCE [LARGE SCALE GENOMIC DNA]</scope>
    <source>
        <strain evidence="3">CGMCC 1.12376</strain>
    </source>
</reference>
<accession>A0ABW4HQQ3</accession>
<proteinExistence type="predicted"/>
<organism evidence="2 3">
    <name type="scientific">Oceanobacillus luteolus</name>
    <dbReference type="NCBI Taxonomy" id="1274358"/>
    <lineage>
        <taxon>Bacteria</taxon>
        <taxon>Bacillati</taxon>
        <taxon>Bacillota</taxon>
        <taxon>Bacilli</taxon>
        <taxon>Bacillales</taxon>
        <taxon>Bacillaceae</taxon>
        <taxon>Oceanobacillus</taxon>
    </lineage>
</organism>
<gene>
    <name evidence="2" type="ORF">ACFSBH_07340</name>
</gene>
<dbReference type="RefSeq" id="WP_379596845.1">
    <property type="nucleotide sequence ID" value="NZ_JBHUDE010000036.1"/>
</dbReference>
<evidence type="ECO:0000259" key="1">
    <source>
        <dbReference type="Pfam" id="PF14534"/>
    </source>
</evidence>
<protein>
    <submittedName>
        <fullName evidence="2">YybH family protein</fullName>
    </submittedName>
</protein>
<sequence length="121" mass="14368">MNYEEALKQYLQATNSHDFSNVRKVLHKDAIYWFSDKTCTTMIEIQNYFETAWDIIKEEIYTAKDVRWIATDQNTATCIYTYHYQGYHNGKFVSGNGRATNIFIRSNDNEWQLIHEHLSSL</sequence>
<dbReference type="EMBL" id="JBHUDE010000036">
    <property type="protein sequence ID" value="MFD1607462.1"/>
    <property type="molecule type" value="Genomic_DNA"/>
</dbReference>
<evidence type="ECO:0000313" key="3">
    <source>
        <dbReference type="Proteomes" id="UP001597221"/>
    </source>
</evidence>
<dbReference type="InterPro" id="IPR027843">
    <property type="entry name" value="DUF4440"/>
</dbReference>
<dbReference type="InterPro" id="IPR032710">
    <property type="entry name" value="NTF2-like_dom_sf"/>
</dbReference>
<keyword evidence="3" id="KW-1185">Reference proteome</keyword>
<dbReference type="Proteomes" id="UP001597221">
    <property type="component" value="Unassembled WGS sequence"/>
</dbReference>
<name>A0ABW4HQQ3_9BACI</name>
<dbReference type="Pfam" id="PF14534">
    <property type="entry name" value="DUF4440"/>
    <property type="match status" value="1"/>
</dbReference>
<dbReference type="SUPFAM" id="SSF54427">
    <property type="entry name" value="NTF2-like"/>
    <property type="match status" value="1"/>
</dbReference>
<feature type="domain" description="DUF4440" evidence="1">
    <location>
        <begin position="6"/>
        <end position="113"/>
    </location>
</feature>
<dbReference type="Gene3D" id="3.10.450.50">
    <property type="match status" value="1"/>
</dbReference>